<proteinExistence type="predicted"/>
<dbReference type="Gene3D" id="3.40.190.10">
    <property type="entry name" value="Periplasmic binding protein-like II"/>
    <property type="match status" value="1"/>
</dbReference>
<dbReference type="Gene3D" id="3.10.105.10">
    <property type="entry name" value="Dipeptide-binding Protein, Domain 3"/>
    <property type="match status" value="1"/>
</dbReference>
<dbReference type="Gene3D" id="3.90.76.10">
    <property type="entry name" value="Dipeptide-binding Protein, Domain 1"/>
    <property type="match status" value="1"/>
</dbReference>
<dbReference type="Pfam" id="PF00496">
    <property type="entry name" value="SBP_bac_5"/>
    <property type="match status" value="1"/>
</dbReference>
<protein>
    <submittedName>
        <fullName evidence="3">Peptide/nickel transport system substrate-binding protein</fullName>
    </submittedName>
</protein>
<dbReference type="PANTHER" id="PTHR30290:SF81">
    <property type="entry name" value="OLIGOPEPTIDE-BINDING PROTEIN OPPA"/>
    <property type="match status" value="1"/>
</dbReference>
<sequence>MNVRRPRRIAWKAAIATAAVAVLALTACSTGAATVADGERQLVIARAMDVSTLDPQRGYCDTCQIVLSALYETVVTVDPEDTTKILPRLATEWTNNEDYTSFTFILDPEATFADGSAVEAADVKWTFERLLNLQGSASFLMAGLASIDTPDATTVTVNFSAPNSAFLAIVAAPYTGIVNSELAEENGASAAADAATADVSEDWFLQNSAGSGPYTLAGYEAGQSVELTRSDEYWGAAPTFPSVLINEVTDSSSQLQQLQQGDVDIAMQVSSDSIEQLAGNADVTTELVDSFNYIYLEFAPGAVGGEVLDDPRVREAIKYAIDYDKVIDATVGGNGKTQGSPIPNGFEGSEDQVLPEYNVEKAKELLAEAGLADGFTLPAAYPKFAVYGVDFDVMMQSIQQDLVEVGITLELQPLEYTQWAEILGTDGSPLTAVYFAPDHTDSSQYVSYFGMVPSGAWSETASVAGPVTNQAEVEGLATALTQSGADRAATYTELGKEMASDLIILPIVNPQLVLAYASDVTGVEYSPCCNLDLAALGLK</sequence>
<feature type="signal peptide" evidence="1">
    <location>
        <begin position="1"/>
        <end position="32"/>
    </location>
</feature>
<dbReference type="PANTHER" id="PTHR30290">
    <property type="entry name" value="PERIPLASMIC BINDING COMPONENT OF ABC TRANSPORTER"/>
    <property type="match status" value="1"/>
</dbReference>
<evidence type="ECO:0000256" key="1">
    <source>
        <dbReference type="SAM" id="SignalP"/>
    </source>
</evidence>
<feature type="domain" description="Solute-binding protein family 5" evidence="2">
    <location>
        <begin position="85"/>
        <end position="449"/>
    </location>
</feature>
<comment type="caution">
    <text evidence="3">The sequence shown here is derived from an EMBL/GenBank/DDBJ whole genome shotgun (WGS) entry which is preliminary data.</text>
</comment>
<keyword evidence="4" id="KW-1185">Reference proteome</keyword>
<dbReference type="InterPro" id="IPR000914">
    <property type="entry name" value="SBP_5_dom"/>
</dbReference>
<dbReference type="OrthoDB" id="9046151at2"/>
<keyword evidence="1" id="KW-0732">Signal</keyword>
<dbReference type="GO" id="GO:0042597">
    <property type="term" value="C:periplasmic space"/>
    <property type="evidence" value="ECO:0007669"/>
    <property type="project" value="UniProtKB-ARBA"/>
</dbReference>
<gene>
    <name evidence="3" type="ORF">B0I08_107170</name>
</gene>
<dbReference type="InterPro" id="IPR030678">
    <property type="entry name" value="Peptide/Ni-bd"/>
</dbReference>
<feature type="chain" id="PRO_5015697706" evidence="1">
    <location>
        <begin position="33"/>
        <end position="539"/>
    </location>
</feature>
<evidence type="ECO:0000313" key="3">
    <source>
        <dbReference type="EMBL" id="PRY67274.1"/>
    </source>
</evidence>
<evidence type="ECO:0000313" key="4">
    <source>
        <dbReference type="Proteomes" id="UP000237983"/>
    </source>
</evidence>
<dbReference type="GO" id="GO:1904680">
    <property type="term" value="F:peptide transmembrane transporter activity"/>
    <property type="evidence" value="ECO:0007669"/>
    <property type="project" value="TreeGrafter"/>
</dbReference>
<dbReference type="Proteomes" id="UP000237983">
    <property type="component" value="Unassembled WGS sequence"/>
</dbReference>
<dbReference type="InterPro" id="IPR039424">
    <property type="entry name" value="SBP_5"/>
</dbReference>
<dbReference type="PIRSF" id="PIRSF002741">
    <property type="entry name" value="MppA"/>
    <property type="match status" value="1"/>
</dbReference>
<evidence type="ECO:0000259" key="2">
    <source>
        <dbReference type="Pfam" id="PF00496"/>
    </source>
</evidence>
<reference evidence="3 4" key="1">
    <citation type="submission" date="2018-03" db="EMBL/GenBank/DDBJ databases">
        <title>Genomic Encyclopedia of Type Strains, Phase III (KMG-III): the genomes of soil and plant-associated and newly described type strains.</title>
        <authorList>
            <person name="Whitman W."/>
        </authorList>
    </citation>
    <scope>NUCLEOTIDE SEQUENCE [LARGE SCALE GENOMIC DNA]</scope>
    <source>
        <strain evidence="3 4">CGMCC 1.12484</strain>
    </source>
</reference>
<dbReference type="AlphaFoldDB" id="A0A2T0VAU3"/>
<dbReference type="GO" id="GO:0015833">
    <property type="term" value="P:peptide transport"/>
    <property type="evidence" value="ECO:0007669"/>
    <property type="project" value="TreeGrafter"/>
</dbReference>
<dbReference type="GO" id="GO:0043190">
    <property type="term" value="C:ATP-binding cassette (ABC) transporter complex"/>
    <property type="evidence" value="ECO:0007669"/>
    <property type="project" value="InterPro"/>
</dbReference>
<dbReference type="RefSeq" id="WP_106213839.1">
    <property type="nucleotide sequence ID" value="NZ_PVTL01000007.1"/>
</dbReference>
<organism evidence="3 4">
    <name type="scientific">Glaciihabitans tibetensis</name>
    <dbReference type="NCBI Taxonomy" id="1266600"/>
    <lineage>
        <taxon>Bacteria</taxon>
        <taxon>Bacillati</taxon>
        <taxon>Actinomycetota</taxon>
        <taxon>Actinomycetes</taxon>
        <taxon>Micrococcales</taxon>
        <taxon>Microbacteriaceae</taxon>
        <taxon>Glaciihabitans</taxon>
    </lineage>
</organism>
<dbReference type="EMBL" id="PVTL01000007">
    <property type="protein sequence ID" value="PRY67274.1"/>
    <property type="molecule type" value="Genomic_DNA"/>
</dbReference>
<name>A0A2T0VAU3_9MICO</name>
<dbReference type="PROSITE" id="PS51257">
    <property type="entry name" value="PROKAR_LIPOPROTEIN"/>
    <property type="match status" value="1"/>
</dbReference>
<accession>A0A2T0VAU3</accession>
<dbReference type="SUPFAM" id="SSF53850">
    <property type="entry name" value="Periplasmic binding protein-like II"/>
    <property type="match status" value="1"/>
</dbReference>
<dbReference type="CDD" id="cd08512">
    <property type="entry name" value="PBP2_NikA_DppA_OppA_like_7"/>
    <property type="match status" value="1"/>
</dbReference>